<sequence length="233" mass="26155">MANENHFLDDLGTSVITVNVGSGTNLKAFTVHEKLLCERSEFFRTTLNGKWKESDVRVVDLPEDDPATFALYVQCLYAGHITQRESDGTSTAKFITMGNVFALAQKMVDVTTQNIVITSIYHRTQSAVCPEGKHACEELIQMINIIWEVLPEQSPARDCLVGIFTAYHMSCYADADEVRELENWMEDLPSDYLARVAVGLLHAYSYRVHDVKSELSNYLLPVAQVSDQGKRKG</sequence>
<gene>
    <name evidence="2" type="ORF">CC80DRAFT_539715</name>
</gene>
<dbReference type="InterPro" id="IPR000210">
    <property type="entry name" value="BTB/POZ_dom"/>
</dbReference>
<reference evidence="2" key="1">
    <citation type="journal article" date="2020" name="Stud. Mycol.">
        <title>101 Dothideomycetes genomes: a test case for predicting lifestyles and emergence of pathogens.</title>
        <authorList>
            <person name="Haridas S."/>
            <person name="Albert R."/>
            <person name="Binder M."/>
            <person name="Bloem J."/>
            <person name="Labutti K."/>
            <person name="Salamov A."/>
            <person name="Andreopoulos B."/>
            <person name="Baker S."/>
            <person name="Barry K."/>
            <person name="Bills G."/>
            <person name="Bluhm B."/>
            <person name="Cannon C."/>
            <person name="Castanera R."/>
            <person name="Culley D."/>
            <person name="Daum C."/>
            <person name="Ezra D."/>
            <person name="Gonzalez J."/>
            <person name="Henrissat B."/>
            <person name="Kuo A."/>
            <person name="Liang C."/>
            <person name="Lipzen A."/>
            <person name="Lutzoni F."/>
            <person name="Magnuson J."/>
            <person name="Mondo S."/>
            <person name="Nolan M."/>
            <person name="Ohm R."/>
            <person name="Pangilinan J."/>
            <person name="Park H.-J."/>
            <person name="Ramirez L."/>
            <person name="Alfaro M."/>
            <person name="Sun H."/>
            <person name="Tritt A."/>
            <person name="Yoshinaga Y."/>
            <person name="Zwiers L.-H."/>
            <person name="Turgeon B."/>
            <person name="Goodwin S."/>
            <person name="Spatafora J."/>
            <person name="Crous P."/>
            <person name="Grigoriev I."/>
        </authorList>
    </citation>
    <scope>NUCLEOTIDE SEQUENCE</scope>
    <source>
        <strain evidence="2">CBS 675.92</strain>
    </source>
</reference>
<evidence type="ECO:0000313" key="2">
    <source>
        <dbReference type="EMBL" id="KAF1950260.1"/>
    </source>
</evidence>
<dbReference type="PANTHER" id="PTHR47843:SF2">
    <property type="entry name" value="BTB DOMAIN-CONTAINING PROTEIN"/>
    <property type="match status" value="1"/>
</dbReference>
<feature type="domain" description="BTB" evidence="1">
    <location>
        <begin position="14"/>
        <end position="85"/>
    </location>
</feature>
<dbReference type="Proteomes" id="UP000800035">
    <property type="component" value="Unassembled WGS sequence"/>
</dbReference>
<evidence type="ECO:0000313" key="3">
    <source>
        <dbReference type="Proteomes" id="UP000800035"/>
    </source>
</evidence>
<dbReference type="SUPFAM" id="SSF54695">
    <property type="entry name" value="POZ domain"/>
    <property type="match status" value="1"/>
</dbReference>
<keyword evidence="3" id="KW-1185">Reference proteome</keyword>
<accession>A0A6A5TDC3</accession>
<proteinExistence type="predicted"/>
<organism evidence="2 3">
    <name type="scientific">Byssothecium circinans</name>
    <dbReference type="NCBI Taxonomy" id="147558"/>
    <lineage>
        <taxon>Eukaryota</taxon>
        <taxon>Fungi</taxon>
        <taxon>Dikarya</taxon>
        <taxon>Ascomycota</taxon>
        <taxon>Pezizomycotina</taxon>
        <taxon>Dothideomycetes</taxon>
        <taxon>Pleosporomycetidae</taxon>
        <taxon>Pleosporales</taxon>
        <taxon>Massarineae</taxon>
        <taxon>Massarinaceae</taxon>
        <taxon>Byssothecium</taxon>
    </lineage>
</organism>
<name>A0A6A5TDC3_9PLEO</name>
<dbReference type="Pfam" id="PF00651">
    <property type="entry name" value="BTB"/>
    <property type="match status" value="1"/>
</dbReference>
<dbReference type="EMBL" id="ML977027">
    <property type="protein sequence ID" value="KAF1950260.1"/>
    <property type="molecule type" value="Genomic_DNA"/>
</dbReference>
<dbReference type="PROSITE" id="PS50097">
    <property type="entry name" value="BTB"/>
    <property type="match status" value="1"/>
</dbReference>
<dbReference type="AlphaFoldDB" id="A0A6A5TDC3"/>
<protein>
    <recommendedName>
        <fullName evidence="1">BTB domain-containing protein</fullName>
    </recommendedName>
</protein>
<dbReference type="PANTHER" id="PTHR47843">
    <property type="entry name" value="BTB DOMAIN-CONTAINING PROTEIN-RELATED"/>
    <property type="match status" value="1"/>
</dbReference>
<dbReference type="Gene3D" id="3.30.710.10">
    <property type="entry name" value="Potassium Channel Kv1.1, Chain A"/>
    <property type="match status" value="1"/>
</dbReference>
<dbReference type="InterPro" id="IPR011333">
    <property type="entry name" value="SKP1/BTB/POZ_sf"/>
</dbReference>
<dbReference type="OrthoDB" id="1022638at2759"/>
<dbReference type="CDD" id="cd18186">
    <property type="entry name" value="BTB_POZ_ZBTB_KLHL-like"/>
    <property type="match status" value="1"/>
</dbReference>
<evidence type="ECO:0000259" key="1">
    <source>
        <dbReference type="PROSITE" id="PS50097"/>
    </source>
</evidence>